<comment type="similarity">
    <text evidence="2">Belongs to the bacterial solute-binding protein 1 family.</text>
</comment>
<organism evidence="3 4">
    <name type="scientific">Neisseria gonorrhoeae</name>
    <dbReference type="NCBI Taxonomy" id="485"/>
    <lineage>
        <taxon>Bacteria</taxon>
        <taxon>Pseudomonadati</taxon>
        <taxon>Pseudomonadota</taxon>
        <taxon>Betaproteobacteria</taxon>
        <taxon>Neisseriales</taxon>
        <taxon>Neisseriaceae</taxon>
        <taxon>Neisseria</taxon>
    </lineage>
</organism>
<dbReference type="Proteomes" id="UP000307092">
    <property type="component" value="Unassembled WGS sequence"/>
</dbReference>
<dbReference type="AlphaFoldDB" id="A0AAX2TL95"/>
<evidence type="ECO:0000313" key="4">
    <source>
        <dbReference type="Proteomes" id="UP000307092"/>
    </source>
</evidence>
<dbReference type="Gene3D" id="3.40.190.10">
    <property type="entry name" value="Periplasmic binding protein-like II"/>
    <property type="match status" value="1"/>
</dbReference>
<comment type="subcellular location">
    <subcellularLocation>
        <location evidence="1">Periplasm</location>
    </subcellularLocation>
</comment>
<proteinExistence type="inferred from homology"/>
<dbReference type="PANTHER" id="PTHR43649:SF12">
    <property type="entry name" value="DIACETYLCHITOBIOSE BINDING PROTEIN DASA"/>
    <property type="match status" value="1"/>
</dbReference>
<dbReference type="InterPro" id="IPR050490">
    <property type="entry name" value="Bact_solute-bd_prot1"/>
</dbReference>
<evidence type="ECO:0000256" key="1">
    <source>
        <dbReference type="ARBA" id="ARBA00004418"/>
    </source>
</evidence>
<sequence>RMQGLTSEFTAKNPDITVKWVTLEENVLRQRVTTDIATKGGQFDVLTIGTYEVPIWAKKSWLVPLDKLGADYDVNDLLPKIRDAVSVDGKLYAAPFYGESSMVMYRTDLFDKAGLKMPDSPTWDFVVD</sequence>
<comment type="caution">
    <text evidence="3">The sequence shown here is derived from an EMBL/GenBank/DDBJ whole genome shotgun (WGS) entry which is preliminary data.</text>
</comment>
<dbReference type="EMBL" id="SUQX01000411">
    <property type="protein sequence ID" value="TJX00245.1"/>
    <property type="molecule type" value="Genomic_DNA"/>
</dbReference>
<evidence type="ECO:0000313" key="3">
    <source>
        <dbReference type="EMBL" id="TJX00245.1"/>
    </source>
</evidence>
<feature type="non-terminal residue" evidence="3">
    <location>
        <position position="1"/>
    </location>
</feature>
<evidence type="ECO:0000256" key="2">
    <source>
        <dbReference type="ARBA" id="ARBA00008520"/>
    </source>
</evidence>
<dbReference type="Pfam" id="PF01547">
    <property type="entry name" value="SBP_bac_1"/>
    <property type="match status" value="1"/>
</dbReference>
<name>A0AAX2TL95_NEIGO</name>
<dbReference type="SUPFAM" id="SSF53850">
    <property type="entry name" value="Periplasmic binding protein-like II"/>
    <property type="match status" value="1"/>
</dbReference>
<accession>A0AAX2TL95</accession>
<gene>
    <name evidence="3" type="ORF">E8M63_14665</name>
</gene>
<reference evidence="3 4" key="1">
    <citation type="submission" date="2019-04" db="EMBL/GenBank/DDBJ databases">
        <title>The CDC panel for molecular diagnostics of ciprofloxacin resistance and its use for research and clinical development.</title>
        <authorList>
            <person name="Liu H."/>
            <person name="Tang K."/>
            <person name="Pham C."/>
            <person name="Schmerer M."/>
        </authorList>
    </citation>
    <scope>NUCLEOTIDE SEQUENCE [LARGE SCALE GENOMIC DNA]</scope>
    <source>
        <strain evidence="3 4">LRRBGS_0742</strain>
    </source>
</reference>
<dbReference type="RefSeq" id="WP_146710825.1">
    <property type="nucleotide sequence ID" value="NZ_SUQX01000411.1"/>
</dbReference>
<feature type="non-terminal residue" evidence="3">
    <location>
        <position position="128"/>
    </location>
</feature>
<dbReference type="PANTHER" id="PTHR43649">
    <property type="entry name" value="ARABINOSE-BINDING PROTEIN-RELATED"/>
    <property type="match status" value="1"/>
</dbReference>
<dbReference type="InterPro" id="IPR006059">
    <property type="entry name" value="SBP"/>
</dbReference>
<dbReference type="GO" id="GO:0042597">
    <property type="term" value="C:periplasmic space"/>
    <property type="evidence" value="ECO:0007669"/>
    <property type="project" value="UniProtKB-SubCell"/>
</dbReference>
<protein>
    <submittedName>
        <fullName evidence="3">Extracellular solute-binding protein</fullName>
    </submittedName>
</protein>